<dbReference type="InterPro" id="IPR029903">
    <property type="entry name" value="RmlD-like-bd"/>
</dbReference>
<dbReference type="Gene3D" id="3.90.25.10">
    <property type="entry name" value="UDP-galactose 4-epimerase, domain 1"/>
    <property type="match status" value="1"/>
</dbReference>
<feature type="domain" description="RmlD-like substrate binding" evidence="1">
    <location>
        <begin position="4"/>
        <end position="85"/>
    </location>
</feature>
<evidence type="ECO:0000313" key="2">
    <source>
        <dbReference type="EMBL" id="GMA18217.1"/>
    </source>
</evidence>
<gene>
    <name evidence="2" type="ORF">GCM10025862_02380</name>
</gene>
<dbReference type="InterPro" id="IPR036291">
    <property type="entry name" value="NAD(P)-bd_dom_sf"/>
</dbReference>
<name>A0ABQ6HJ33_9MICO</name>
<evidence type="ECO:0000313" key="3">
    <source>
        <dbReference type="Proteomes" id="UP001157109"/>
    </source>
</evidence>
<accession>A0ABQ6HJ33</accession>
<dbReference type="Pfam" id="PF04321">
    <property type="entry name" value="RmlD_sub_bind"/>
    <property type="match status" value="1"/>
</dbReference>
<sequence>MEAPFGVYNLSGAGPVQSWADIAADVFELRGVDRSAITPVSTEVYGAGKQMAPRPLRSALSLSKIEATGFEPRPVADSLRDYVGELPA</sequence>
<reference evidence="3" key="1">
    <citation type="journal article" date="2019" name="Int. J. Syst. Evol. Microbiol.">
        <title>The Global Catalogue of Microorganisms (GCM) 10K type strain sequencing project: providing services to taxonomists for standard genome sequencing and annotation.</title>
        <authorList>
            <consortium name="The Broad Institute Genomics Platform"/>
            <consortium name="The Broad Institute Genome Sequencing Center for Infectious Disease"/>
            <person name="Wu L."/>
            <person name="Ma J."/>
        </authorList>
    </citation>
    <scope>NUCLEOTIDE SEQUENCE [LARGE SCALE GENOMIC DNA]</scope>
    <source>
        <strain evidence="3">NBRC 105830</strain>
    </source>
</reference>
<dbReference type="Proteomes" id="UP001157109">
    <property type="component" value="Unassembled WGS sequence"/>
</dbReference>
<proteinExistence type="predicted"/>
<protein>
    <recommendedName>
        <fullName evidence="1">RmlD-like substrate binding domain-containing protein</fullName>
    </recommendedName>
</protein>
<keyword evidence="3" id="KW-1185">Reference proteome</keyword>
<comment type="caution">
    <text evidence="2">The sequence shown here is derived from an EMBL/GenBank/DDBJ whole genome shotgun (WGS) entry which is preliminary data.</text>
</comment>
<organism evidence="2 3">
    <name type="scientific">Arsenicicoccus piscis</name>
    <dbReference type="NCBI Taxonomy" id="673954"/>
    <lineage>
        <taxon>Bacteria</taxon>
        <taxon>Bacillati</taxon>
        <taxon>Actinomycetota</taxon>
        <taxon>Actinomycetes</taxon>
        <taxon>Micrococcales</taxon>
        <taxon>Intrasporangiaceae</taxon>
        <taxon>Arsenicicoccus</taxon>
    </lineage>
</organism>
<dbReference type="SUPFAM" id="SSF51735">
    <property type="entry name" value="NAD(P)-binding Rossmann-fold domains"/>
    <property type="match status" value="1"/>
</dbReference>
<dbReference type="EMBL" id="BSUJ01000001">
    <property type="protein sequence ID" value="GMA18217.1"/>
    <property type="molecule type" value="Genomic_DNA"/>
</dbReference>
<evidence type="ECO:0000259" key="1">
    <source>
        <dbReference type="Pfam" id="PF04321"/>
    </source>
</evidence>